<evidence type="ECO:0000256" key="8">
    <source>
        <dbReference type="ARBA" id="ARBA00022824"/>
    </source>
</evidence>
<feature type="active site" description="Proton acceptor" evidence="13">
    <location>
        <position position="1344"/>
    </location>
</feature>
<dbReference type="Gene3D" id="3.40.1090.10">
    <property type="entry name" value="Cytosolic phospholipase A2 catalytic domain"/>
    <property type="match status" value="2"/>
</dbReference>
<dbReference type="GO" id="GO:0046470">
    <property type="term" value="P:phosphatidylcholine metabolic process"/>
    <property type="evidence" value="ECO:0007669"/>
    <property type="project" value="InterPro"/>
</dbReference>
<evidence type="ECO:0000256" key="2">
    <source>
        <dbReference type="ARBA" id="ARBA00006636"/>
    </source>
</evidence>
<dbReference type="GO" id="GO:0016042">
    <property type="term" value="P:lipid catabolic process"/>
    <property type="evidence" value="ECO:0007669"/>
    <property type="project" value="UniProtKB-UniRule"/>
</dbReference>
<dbReference type="PANTHER" id="PTHR14226">
    <property type="entry name" value="NEUROPATHY TARGET ESTERASE/SWISS CHEESE D.MELANOGASTER"/>
    <property type="match status" value="1"/>
</dbReference>
<evidence type="ECO:0000256" key="1">
    <source>
        <dbReference type="ARBA" id="ARBA00004586"/>
    </source>
</evidence>
<reference evidence="18 19" key="1">
    <citation type="journal article" date="2018" name="Evol. Lett.">
        <title>Horizontal gene cluster transfer increased hallucinogenic mushroom diversity.</title>
        <authorList>
            <person name="Reynolds H.T."/>
            <person name="Vijayakumar V."/>
            <person name="Gluck-Thaler E."/>
            <person name="Korotkin H.B."/>
            <person name="Matheny P.B."/>
            <person name="Slot J.C."/>
        </authorList>
    </citation>
    <scope>NUCLEOTIDE SEQUENCE [LARGE SCALE GENOMIC DNA]</scope>
    <source>
        <strain evidence="18 19">SRW20</strain>
    </source>
</reference>
<evidence type="ECO:0000256" key="9">
    <source>
        <dbReference type="ARBA" id="ARBA00022963"/>
    </source>
</evidence>
<evidence type="ECO:0000313" key="18">
    <source>
        <dbReference type="EMBL" id="PPQ68766.1"/>
    </source>
</evidence>
<evidence type="ECO:0000259" key="17">
    <source>
        <dbReference type="PROSITE" id="PS51635"/>
    </source>
</evidence>
<feature type="region of interest" description="Disordered" evidence="15">
    <location>
        <begin position="1472"/>
        <end position="1499"/>
    </location>
</feature>
<feature type="region of interest" description="Disordered" evidence="15">
    <location>
        <begin position="235"/>
        <end position="326"/>
    </location>
</feature>
<comment type="function">
    <text evidence="14">Intracellular phospholipase B that catalyzes the double deacylation of phosphatidylcholine (PC) to glycerophosphocholine (GroPCho). Plays an important role in membrane lipid homeostasis.</text>
</comment>
<comment type="subcellular location">
    <subcellularLocation>
        <location evidence="1 14">Endoplasmic reticulum membrane</location>
    </subcellularLocation>
</comment>
<feature type="short sequence motif" description="GXGXXG" evidence="13">
    <location>
        <begin position="1197"/>
        <end position="1202"/>
    </location>
</feature>
<keyword evidence="8 14" id="KW-0256">Endoplasmic reticulum</keyword>
<feature type="region of interest" description="Disordered" evidence="15">
    <location>
        <begin position="574"/>
        <end position="599"/>
    </location>
</feature>
<evidence type="ECO:0000256" key="6">
    <source>
        <dbReference type="ARBA" id="ARBA00022737"/>
    </source>
</evidence>
<dbReference type="PANTHER" id="PTHR14226:SF29">
    <property type="entry name" value="NEUROPATHY TARGET ESTERASE SWS"/>
    <property type="match status" value="1"/>
</dbReference>
<comment type="similarity">
    <text evidence="2 14">Belongs to the NTE family.</text>
</comment>
<evidence type="ECO:0000256" key="15">
    <source>
        <dbReference type="SAM" id="MobiDB-lite"/>
    </source>
</evidence>
<keyword evidence="12 14" id="KW-0472">Membrane</keyword>
<dbReference type="InterPro" id="IPR056556">
    <property type="entry name" value="NTE1_P-loop_dom"/>
</dbReference>
<evidence type="ECO:0000313" key="19">
    <source>
        <dbReference type="Proteomes" id="UP000284706"/>
    </source>
</evidence>
<evidence type="ECO:0000256" key="13">
    <source>
        <dbReference type="PROSITE-ProRule" id="PRU01161"/>
    </source>
</evidence>
<feature type="domain" description="PNPLA" evidence="17">
    <location>
        <begin position="1193"/>
        <end position="1357"/>
    </location>
</feature>
<evidence type="ECO:0000256" key="11">
    <source>
        <dbReference type="ARBA" id="ARBA00023098"/>
    </source>
</evidence>
<feature type="domain" description="Cyclic nucleotide-binding" evidence="16">
    <location>
        <begin position="797"/>
        <end position="917"/>
    </location>
</feature>
<dbReference type="PROSITE" id="PS01237">
    <property type="entry name" value="UPF0028"/>
    <property type="match status" value="1"/>
</dbReference>
<name>A0A409VRE0_9AGAR</name>
<dbReference type="InterPro" id="IPR018490">
    <property type="entry name" value="cNMP-bd_dom_sf"/>
</dbReference>
<dbReference type="InterPro" id="IPR014710">
    <property type="entry name" value="RmlC-like_jellyroll"/>
</dbReference>
<evidence type="ECO:0000256" key="4">
    <source>
        <dbReference type="ARBA" id="ARBA00018317"/>
    </source>
</evidence>
<feature type="compositionally biased region" description="Basic residues" evidence="15">
    <location>
        <begin position="1487"/>
        <end position="1499"/>
    </location>
</feature>
<dbReference type="Proteomes" id="UP000284706">
    <property type="component" value="Unassembled WGS sequence"/>
</dbReference>
<dbReference type="EC" id="3.1.1.5" evidence="3 14"/>
<accession>A0A409VRE0</accession>
<feature type="transmembrane region" description="Helical" evidence="14">
    <location>
        <begin position="12"/>
        <end position="30"/>
    </location>
</feature>
<feature type="transmembrane region" description="Helical" evidence="14">
    <location>
        <begin position="62"/>
        <end position="80"/>
    </location>
</feature>
<dbReference type="InterPro" id="IPR050301">
    <property type="entry name" value="NTE"/>
</dbReference>
<feature type="active site" description="Nucleophile" evidence="13">
    <location>
        <position position="1226"/>
    </location>
</feature>
<feature type="region of interest" description="Disordered" evidence="15">
    <location>
        <begin position="445"/>
        <end position="499"/>
    </location>
</feature>
<dbReference type="OrthoDB" id="421051at2759"/>
<keyword evidence="7 13" id="KW-0378">Hydrolase</keyword>
<comment type="caution">
    <text evidence="18">The sequence shown here is derived from an EMBL/GenBank/DDBJ whole genome shotgun (WGS) entry which is preliminary data.</text>
</comment>
<feature type="compositionally biased region" description="Polar residues" evidence="15">
    <location>
        <begin position="537"/>
        <end position="549"/>
    </location>
</feature>
<dbReference type="FunCoup" id="A0A409VRE0">
    <property type="interactions" value="123"/>
</dbReference>
<keyword evidence="19" id="KW-1185">Reference proteome</keyword>
<dbReference type="Gene3D" id="2.60.120.10">
    <property type="entry name" value="Jelly Rolls"/>
    <property type="match status" value="3"/>
</dbReference>
<feature type="short sequence motif" description="GXSXG" evidence="13">
    <location>
        <begin position="1224"/>
        <end position="1228"/>
    </location>
</feature>
<dbReference type="Pfam" id="PF24179">
    <property type="entry name" value="NTE_Ploop"/>
    <property type="match status" value="2"/>
</dbReference>
<feature type="region of interest" description="Disordered" evidence="15">
    <location>
        <begin position="921"/>
        <end position="941"/>
    </location>
</feature>
<dbReference type="STRING" id="231916.A0A409VRE0"/>
<dbReference type="PROSITE" id="PS50042">
    <property type="entry name" value="CNMP_BINDING_3"/>
    <property type="match status" value="1"/>
</dbReference>
<dbReference type="InterPro" id="IPR001423">
    <property type="entry name" value="LysoPLipase_patatin_CS"/>
</dbReference>
<comment type="catalytic activity">
    <reaction evidence="14">
        <text>a 1-acyl-sn-glycero-3-phosphocholine + H2O = sn-glycerol 3-phosphocholine + a fatty acid + H(+)</text>
        <dbReference type="Rhea" id="RHEA:15177"/>
        <dbReference type="ChEBI" id="CHEBI:15377"/>
        <dbReference type="ChEBI" id="CHEBI:15378"/>
        <dbReference type="ChEBI" id="CHEBI:16870"/>
        <dbReference type="ChEBI" id="CHEBI:28868"/>
        <dbReference type="ChEBI" id="CHEBI:58168"/>
        <dbReference type="EC" id="3.1.1.5"/>
    </reaction>
</comment>
<dbReference type="GO" id="GO:0005789">
    <property type="term" value="C:endoplasmic reticulum membrane"/>
    <property type="evidence" value="ECO:0007669"/>
    <property type="project" value="UniProtKB-SubCell"/>
</dbReference>
<keyword evidence="6" id="KW-0677">Repeat</keyword>
<dbReference type="SMART" id="SM00100">
    <property type="entry name" value="cNMP"/>
    <property type="match status" value="1"/>
</dbReference>
<sequence>MEVDVLAESVDRHPLVSLVSASFWVIMWLLSWTRALVAFVTITIPRFVYSILSYSMTLTLGFWNFAILFICSAVALNYWIRFKYLNDYMQLKEPPIVKADVNELHPDVNITTGPPPTFHNYLDDFLQAVRVFGFVFHELARHLQTRRLIAGDSLSLDQDKSFYCVVEGTVQVFAQTGHSTDMQQSIWDDEDMNGYQLLNEVGSGGTLSSLFTILSLFTEDVQMSWQDDDPDVSLDDVASFSDNDPPFMRHGRKRANSDVPPFDLGASTTPPRMPRRRSSVSSSTSTVHGAEFIPRPGSEHTNHDDETTSRTSTPHLHRTKSVRPSEVHRGVVARATVDSTLAVIPAEAFRRLTKKFPKATGHIVQVILTRFSRVTFNAAHKYLGLTSEVLRTEKAINEIACHPLPPSFYEGGGLQYLRHRFDGASSSTSDSESDYFSFSQSSSLYTASPIPKSRESSTSSLGKIDEDQPTSKNSFSKDTGKSKKKNKSSRQMVQAGDLLVPKGSASDVFRPLSRSFSVLNTPRVSLSSGSLDDSDAQSKTSNQRTSSRWSADDFDLREEVMSCIAKSIGLLQPPLSGSDSVERSPLSPPADQTRKPNSTFASPFGSLSLLDIGDDVSTTSASVMSSTNNLSGLDNEVEILFYPAGSTLAKAGELNTGMIANGLLIQSANALPGLFYVIEGFLDILLPVDEPSKVHPSPPKTPRPESGPWATPHPAKQPQEQKLLFTVKPGGIAGYLASLCNTASYVDIKAKTDTYVGFLSLPALERIMEKKPIVLLTLAKRLISMLSPLGMIFARPLFAVLTGGAVLHIDASLDWMQVDAGQVLWRPEDISDSFYIVINGRLRAITESENGEVSIVGEYGQGDTVGELDVITSSPRRTTVHAIRDTELIRMPQTLFNAISARNPQTTAQLLRTIASRVRDELDSSSTGQQRKGGKFKSGSDGYNNMNLKTVAVLPVSRNVPVEAFSKKLQAALEGIGASTAYLNQAIIANQLGRHAFTRMGKLKSFNAFRSLQDGSLTRSRDFGLSFMWSMRLSIALGRKLVFAKRVTLKSFEVLLNNCIADYVMVVGMGDDPSLGEYERLLLSMKTTARKELILLHPDRSITPGSTREWLKSRPWVHHHIHVELPGLSVPVPKTAIPKDPDAVVALKNLKDKVQNEIMKYRRGTADVRPQRLPHTNDFSRLARRICGRTIGLVLGGGGARGIAHLGFIRALEEYGIPIDHIGGTSIGAFLGGLYAREGDLISSTGRAKQFSGRMSNIWRILSDVTYPLVAYTTGHEFNRALYKAFYDLHIEDMWLPFFCNTTNIMTSRMEIHETGYAWRFIRASMTLVGLLPPLCENGSLLVDGGYLDNLPVAAMSSMGASCIFASDVGAIDDNSPRNIGDTVSGWWLLINRWNPFSNARHVPAITEIQSRLAYVSSVNTLEEAKVAKNCLYLPMPVQEYGTLQFGKFEEILKKGYDAAMNMLEKFEEEGRLPSAAVDGKDGSGSGRKKGRSVRRNSI</sequence>
<dbReference type="GO" id="GO:0004622">
    <property type="term" value="F:phosphatidylcholine lysophospholipase activity"/>
    <property type="evidence" value="ECO:0007669"/>
    <property type="project" value="UniProtKB-EC"/>
</dbReference>
<feature type="compositionally biased region" description="Basic and acidic residues" evidence="15">
    <location>
        <begin position="297"/>
        <end position="308"/>
    </location>
</feature>
<dbReference type="InterPro" id="IPR000595">
    <property type="entry name" value="cNMP-bd_dom"/>
</dbReference>
<dbReference type="InterPro" id="IPR016035">
    <property type="entry name" value="Acyl_Trfase/lysoPLipase"/>
</dbReference>
<dbReference type="CDD" id="cd00038">
    <property type="entry name" value="CAP_ED"/>
    <property type="match status" value="2"/>
</dbReference>
<proteinExistence type="inferred from homology"/>
<dbReference type="PROSITE" id="PS51635">
    <property type="entry name" value="PNPLA"/>
    <property type="match status" value="1"/>
</dbReference>
<evidence type="ECO:0000256" key="3">
    <source>
        <dbReference type="ARBA" id="ARBA00013274"/>
    </source>
</evidence>
<dbReference type="InterPro" id="IPR002641">
    <property type="entry name" value="PNPLA_dom"/>
</dbReference>
<evidence type="ECO:0000256" key="12">
    <source>
        <dbReference type="ARBA" id="ARBA00023136"/>
    </source>
</evidence>
<evidence type="ECO:0000256" key="14">
    <source>
        <dbReference type="RuleBase" id="RU362043"/>
    </source>
</evidence>
<feature type="region of interest" description="Disordered" evidence="15">
    <location>
        <begin position="524"/>
        <end position="550"/>
    </location>
</feature>
<keyword evidence="5 14" id="KW-0812">Transmembrane</keyword>
<keyword evidence="10 14" id="KW-1133">Transmembrane helix</keyword>
<feature type="region of interest" description="Disordered" evidence="15">
    <location>
        <begin position="692"/>
        <end position="715"/>
    </location>
</feature>
<organism evidence="18 19">
    <name type="scientific">Gymnopilus dilepis</name>
    <dbReference type="NCBI Taxonomy" id="231916"/>
    <lineage>
        <taxon>Eukaryota</taxon>
        <taxon>Fungi</taxon>
        <taxon>Dikarya</taxon>
        <taxon>Basidiomycota</taxon>
        <taxon>Agaricomycotina</taxon>
        <taxon>Agaricomycetes</taxon>
        <taxon>Agaricomycetidae</taxon>
        <taxon>Agaricales</taxon>
        <taxon>Agaricineae</taxon>
        <taxon>Hymenogastraceae</taxon>
        <taxon>Gymnopilus</taxon>
    </lineage>
</organism>
<evidence type="ECO:0000256" key="7">
    <source>
        <dbReference type="ARBA" id="ARBA00022801"/>
    </source>
</evidence>
<dbReference type="Pfam" id="PF01734">
    <property type="entry name" value="Patatin"/>
    <property type="match status" value="1"/>
</dbReference>
<dbReference type="FunFam" id="3.40.1090.10:FF:000007">
    <property type="entry name" value="Lysophospholipase NTE1"/>
    <property type="match status" value="1"/>
</dbReference>
<evidence type="ECO:0000256" key="10">
    <source>
        <dbReference type="ARBA" id="ARBA00022989"/>
    </source>
</evidence>
<keyword evidence="9 13" id="KW-0442">Lipid degradation</keyword>
<dbReference type="SUPFAM" id="SSF51206">
    <property type="entry name" value="cAMP-binding domain-like"/>
    <property type="match status" value="3"/>
</dbReference>
<dbReference type="Pfam" id="PF00027">
    <property type="entry name" value="cNMP_binding"/>
    <property type="match status" value="1"/>
</dbReference>
<gene>
    <name evidence="18" type="ORF">CVT26_001735</name>
</gene>
<keyword evidence="11 13" id="KW-0443">Lipid metabolism</keyword>
<evidence type="ECO:0000259" key="16">
    <source>
        <dbReference type="PROSITE" id="PS50042"/>
    </source>
</evidence>
<evidence type="ECO:0000256" key="5">
    <source>
        <dbReference type="ARBA" id="ARBA00022692"/>
    </source>
</evidence>
<protein>
    <recommendedName>
        <fullName evidence="4 14">Lysophospholipase NTE1</fullName>
        <ecNumber evidence="3 14">3.1.1.5</ecNumber>
    </recommendedName>
    <alternativeName>
        <fullName evidence="14">Intracellular phospholipase B</fullName>
    </alternativeName>
</protein>
<dbReference type="EMBL" id="NHYE01005588">
    <property type="protein sequence ID" value="PPQ68766.1"/>
    <property type="molecule type" value="Genomic_DNA"/>
</dbReference>
<dbReference type="SUPFAM" id="SSF52151">
    <property type="entry name" value="FabD/lysophospholipase-like"/>
    <property type="match status" value="1"/>
</dbReference>
<dbReference type="InParanoid" id="A0A409VRE0"/>
<feature type="short sequence motif" description="DGA/G" evidence="13">
    <location>
        <begin position="1344"/>
        <end position="1346"/>
    </location>
</feature>